<feature type="region of interest" description="Disordered" evidence="1">
    <location>
        <begin position="98"/>
        <end position="145"/>
    </location>
</feature>
<dbReference type="InterPro" id="IPR058520">
    <property type="entry name" value="DUF8207"/>
</dbReference>
<evidence type="ECO:0000313" key="3">
    <source>
        <dbReference type="EMBL" id="CAH0395200.1"/>
    </source>
</evidence>
<accession>A0A9P0F9K3</accession>
<protein>
    <recommendedName>
        <fullName evidence="2">DUF8207 domain-containing protein</fullName>
    </recommendedName>
</protein>
<evidence type="ECO:0000313" key="4">
    <source>
        <dbReference type="Proteomes" id="UP001152759"/>
    </source>
</evidence>
<feature type="compositionally biased region" description="Basic and acidic residues" evidence="1">
    <location>
        <begin position="126"/>
        <end position="145"/>
    </location>
</feature>
<dbReference type="Proteomes" id="UP001152759">
    <property type="component" value="Chromosome 9"/>
</dbReference>
<evidence type="ECO:0000259" key="2">
    <source>
        <dbReference type="Pfam" id="PF26634"/>
    </source>
</evidence>
<sequence>MAEKEKELKADIVRAAASIRKKYRELQQGIVAEETEVKRRYEPLLKPLETIIDLTKSKDDGASDQEDAKILHGSEKGQVVVPRFAGRKHKLKNAKSILSTVGKRSGKKTERRAPGRVGEDMMQQESKPETSTSKEEVYESSESRDDNEESFRVFRNYIEKFGPLTQAYMWASLTGNQHAFDRYFGVNFDHRAVKWTIGNKEIMFDKDDFIHLGENQFFMGTRGLFELIFKRFPDISTITERDKQNYEKILLISSAHKQGNNPNAPLKSGRSDKFKKIISQLPGLFKEEEAVEEDEYEGDKTLIGSSYLPVTNNKIDYVHWNDPNELVQRLALLLASQEAGNRGHKIEIASLEEELREEGFIL</sequence>
<proteinExistence type="predicted"/>
<name>A0A9P0F9K3_BEMTA</name>
<gene>
    <name evidence="3" type="ORF">BEMITA_LOCUS13412</name>
</gene>
<dbReference type="EMBL" id="OU963870">
    <property type="protein sequence ID" value="CAH0395200.1"/>
    <property type="molecule type" value="Genomic_DNA"/>
</dbReference>
<feature type="domain" description="DUF8207" evidence="2">
    <location>
        <begin position="180"/>
        <end position="281"/>
    </location>
</feature>
<dbReference type="Pfam" id="PF26634">
    <property type="entry name" value="DUF8207"/>
    <property type="match status" value="1"/>
</dbReference>
<reference evidence="3" key="1">
    <citation type="submission" date="2021-12" db="EMBL/GenBank/DDBJ databases">
        <authorList>
            <person name="King R."/>
        </authorList>
    </citation>
    <scope>NUCLEOTIDE SEQUENCE</scope>
</reference>
<dbReference type="PANTHER" id="PTHR35374">
    <property type="entry name" value="CYCLIN-DEPENDENT KINASE 11A-LIKE"/>
    <property type="match status" value="1"/>
</dbReference>
<dbReference type="AlphaFoldDB" id="A0A9P0F9K3"/>
<feature type="compositionally biased region" description="Basic and acidic residues" evidence="1">
    <location>
        <begin position="107"/>
        <end position="119"/>
    </location>
</feature>
<evidence type="ECO:0000256" key="1">
    <source>
        <dbReference type="SAM" id="MobiDB-lite"/>
    </source>
</evidence>
<organism evidence="3 4">
    <name type="scientific">Bemisia tabaci</name>
    <name type="common">Sweetpotato whitefly</name>
    <name type="synonym">Aleurodes tabaci</name>
    <dbReference type="NCBI Taxonomy" id="7038"/>
    <lineage>
        <taxon>Eukaryota</taxon>
        <taxon>Metazoa</taxon>
        <taxon>Ecdysozoa</taxon>
        <taxon>Arthropoda</taxon>
        <taxon>Hexapoda</taxon>
        <taxon>Insecta</taxon>
        <taxon>Pterygota</taxon>
        <taxon>Neoptera</taxon>
        <taxon>Paraneoptera</taxon>
        <taxon>Hemiptera</taxon>
        <taxon>Sternorrhyncha</taxon>
        <taxon>Aleyrodoidea</taxon>
        <taxon>Aleyrodidae</taxon>
        <taxon>Aleyrodinae</taxon>
        <taxon>Bemisia</taxon>
    </lineage>
</organism>
<dbReference type="PANTHER" id="PTHR35374:SF1">
    <property type="entry name" value="PROTEIN KINASE DOMAIN-CONTAINING PROTEIN"/>
    <property type="match status" value="1"/>
</dbReference>
<keyword evidence="4" id="KW-1185">Reference proteome</keyword>